<dbReference type="EMBL" id="AP014879">
    <property type="protein sequence ID" value="BAV34401.1"/>
    <property type="molecule type" value="Genomic_DNA"/>
</dbReference>
<evidence type="ECO:0000313" key="5">
    <source>
        <dbReference type="Proteomes" id="UP000243180"/>
    </source>
</evidence>
<evidence type="ECO:0000313" key="4">
    <source>
        <dbReference type="EMBL" id="BAV34401.1"/>
    </source>
</evidence>
<dbReference type="Pfam" id="PF25973">
    <property type="entry name" value="BSH_CzcB"/>
    <property type="match status" value="1"/>
</dbReference>
<dbReference type="RefSeq" id="WP_096361145.1">
    <property type="nucleotide sequence ID" value="NZ_AP014879.1"/>
</dbReference>
<comment type="similarity">
    <text evidence="1">Belongs to the membrane fusion protein (MFP) (TC 8.A.1) family.</text>
</comment>
<dbReference type="FunCoup" id="A0A1B4XHX0">
    <property type="interactions" value="55"/>
</dbReference>
<organism evidence="4 5">
    <name type="scientific">Sulfuricaulis limicola</name>
    <dbReference type="NCBI Taxonomy" id="1620215"/>
    <lineage>
        <taxon>Bacteria</taxon>
        <taxon>Pseudomonadati</taxon>
        <taxon>Pseudomonadota</taxon>
        <taxon>Gammaproteobacteria</taxon>
        <taxon>Acidiferrobacterales</taxon>
        <taxon>Acidiferrobacteraceae</taxon>
        <taxon>Sulfuricaulis</taxon>
    </lineage>
</organism>
<dbReference type="InterPro" id="IPR006143">
    <property type="entry name" value="RND_pump_MFP"/>
</dbReference>
<dbReference type="InterPro" id="IPR058636">
    <property type="entry name" value="Beta-barrel_YknX"/>
</dbReference>
<dbReference type="InParanoid" id="A0A1B4XHX0"/>
<keyword evidence="5" id="KW-1185">Reference proteome</keyword>
<dbReference type="Gene3D" id="2.40.30.170">
    <property type="match status" value="1"/>
</dbReference>
<dbReference type="GO" id="GO:0015562">
    <property type="term" value="F:efflux transmembrane transporter activity"/>
    <property type="evidence" value="ECO:0007669"/>
    <property type="project" value="TreeGrafter"/>
</dbReference>
<dbReference type="OrthoDB" id="9813967at2"/>
<feature type="domain" description="CzcB-like barrel-sandwich hybrid" evidence="2">
    <location>
        <begin position="53"/>
        <end position="186"/>
    </location>
</feature>
<feature type="domain" description="YknX-like beta-barrel" evidence="3">
    <location>
        <begin position="198"/>
        <end position="273"/>
    </location>
</feature>
<reference evidence="4 5" key="1">
    <citation type="submission" date="2015-05" db="EMBL/GenBank/DDBJ databases">
        <title>Complete genome sequence of a sulfur-oxidizing gammaproteobacterium strain HA5.</title>
        <authorList>
            <person name="Miura A."/>
            <person name="Kojima H."/>
            <person name="Fukui M."/>
        </authorList>
    </citation>
    <scope>NUCLEOTIDE SEQUENCE [LARGE SCALE GENOMIC DNA]</scope>
    <source>
        <strain evidence="4 5">HA5</strain>
    </source>
</reference>
<dbReference type="GO" id="GO:1990281">
    <property type="term" value="C:efflux pump complex"/>
    <property type="evidence" value="ECO:0007669"/>
    <property type="project" value="TreeGrafter"/>
</dbReference>
<dbReference type="NCBIfam" id="TIGR01730">
    <property type="entry name" value="RND_mfp"/>
    <property type="match status" value="1"/>
</dbReference>
<accession>A0A1B4XHX0</accession>
<dbReference type="SUPFAM" id="SSF111369">
    <property type="entry name" value="HlyD-like secretion proteins"/>
    <property type="match status" value="1"/>
</dbReference>
<dbReference type="InterPro" id="IPR058647">
    <property type="entry name" value="BSH_CzcB-like"/>
</dbReference>
<evidence type="ECO:0000259" key="3">
    <source>
        <dbReference type="Pfam" id="PF25990"/>
    </source>
</evidence>
<dbReference type="KEGG" id="slim:SCL_2112"/>
<evidence type="ECO:0000256" key="1">
    <source>
        <dbReference type="ARBA" id="ARBA00009477"/>
    </source>
</evidence>
<sequence length="282" mass="30766">MKKPRIRIRILIVGLVVATGLAVYFVPRLLNNRDNGMLASGTVEATEAQLGFQASGRIESIGVQEGDKVKQGQVLAQLDTRETGARLAQARAQIAATELRLHDAQRDLGRSRELLAGGAIGQEAYDKAQLAYRVAQSDNTQARASAQAIEAVLANMIIHASFDGVVTVRHREPGEIVAPGVPVLTVMNPDDRWVRIYIPEYRIGAVHRGQKAAIQTDTYRDKRYGGEVIYIASEAEFTPKNVQTAEERVKLVYAVKVRVTDDPGFELKPGMPADVTLETAAP</sequence>
<dbReference type="PANTHER" id="PTHR30469">
    <property type="entry name" value="MULTIDRUG RESISTANCE PROTEIN MDTA"/>
    <property type="match status" value="1"/>
</dbReference>
<dbReference type="Gene3D" id="1.10.287.470">
    <property type="entry name" value="Helix hairpin bin"/>
    <property type="match status" value="1"/>
</dbReference>
<dbReference type="Gene3D" id="2.40.50.100">
    <property type="match status" value="1"/>
</dbReference>
<name>A0A1B4XHX0_9GAMM</name>
<gene>
    <name evidence="4" type="ORF">SCL_2112</name>
</gene>
<protein>
    <submittedName>
        <fullName evidence="4">Hemolysin secretion protein D</fullName>
    </submittedName>
</protein>
<proteinExistence type="inferred from homology"/>
<dbReference type="Proteomes" id="UP000243180">
    <property type="component" value="Chromosome"/>
</dbReference>
<dbReference type="Pfam" id="PF25990">
    <property type="entry name" value="Beta-barrel_YknX"/>
    <property type="match status" value="1"/>
</dbReference>
<dbReference type="AlphaFoldDB" id="A0A1B4XHX0"/>
<evidence type="ECO:0000259" key="2">
    <source>
        <dbReference type="Pfam" id="PF25973"/>
    </source>
</evidence>